<keyword evidence="3" id="KW-1185">Reference proteome</keyword>
<feature type="transmembrane region" description="Helical" evidence="1">
    <location>
        <begin position="28"/>
        <end position="47"/>
    </location>
</feature>
<organism evidence="2 3">
    <name type="scientific">Dulcicalothrix desertica PCC 7102</name>
    <dbReference type="NCBI Taxonomy" id="232991"/>
    <lineage>
        <taxon>Bacteria</taxon>
        <taxon>Bacillati</taxon>
        <taxon>Cyanobacteriota</taxon>
        <taxon>Cyanophyceae</taxon>
        <taxon>Nostocales</taxon>
        <taxon>Calotrichaceae</taxon>
        <taxon>Dulcicalothrix</taxon>
    </lineage>
</organism>
<comment type="caution">
    <text evidence="2">The sequence shown here is derived from an EMBL/GenBank/DDBJ whole genome shotgun (WGS) entry which is preliminary data.</text>
</comment>
<reference evidence="2" key="2">
    <citation type="journal article" date="2019" name="Genome Biol. Evol.">
        <title>Day and night: Metabolic profiles and evolutionary relationships of six axenic non-marine cyanobacteria.</title>
        <authorList>
            <person name="Will S.E."/>
            <person name="Henke P."/>
            <person name="Boedeker C."/>
            <person name="Huang S."/>
            <person name="Brinkmann H."/>
            <person name="Rohde M."/>
            <person name="Jarek M."/>
            <person name="Friedl T."/>
            <person name="Seufert S."/>
            <person name="Schumacher M."/>
            <person name="Overmann J."/>
            <person name="Neumann-Schaal M."/>
            <person name="Petersen J."/>
        </authorList>
    </citation>
    <scope>NUCLEOTIDE SEQUENCE [LARGE SCALE GENOMIC DNA]</scope>
    <source>
        <strain evidence="2">PCC 7102</strain>
    </source>
</reference>
<reference evidence="2" key="1">
    <citation type="submission" date="2018-12" db="EMBL/GenBank/DDBJ databases">
        <authorList>
            <person name="Will S."/>
            <person name="Neumann-Schaal M."/>
            <person name="Henke P."/>
        </authorList>
    </citation>
    <scope>NUCLEOTIDE SEQUENCE</scope>
    <source>
        <strain evidence="2">PCC 7102</strain>
    </source>
</reference>
<gene>
    <name evidence="2" type="ORF">DSM106972_099240</name>
</gene>
<evidence type="ECO:0000313" key="2">
    <source>
        <dbReference type="EMBL" id="RUS92409.1"/>
    </source>
</evidence>
<name>A0A433UEW9_9CYAN</name>
<sequence>MSQNKQFQLEQDVIDTVLPSPKQSRQNLLNLGCMGIGTLLLAGAFYGTDIRYYEYSYQPTPFELRSHIQKHRDEAFRLKQQYKKELENWQQAQKLGWKTPKPEPPKYHVPTPEEALNQLKNDKSNYYLVPTWAVEAPGESLPTNPEYRKGKLPKLPREIAEKDGYGKPYLKTLNDEPYNPYKALLGFGAAACFGYVSVQANDRARKLAFAIPLFRAKINEFWAKGIIQQRLNLEAWVDYGRLQAQVNAGRAFGDALIAGDITEAEYTEIRESAERQAQMLTEAMQPKQLPGTTLDDQINPKNKVTGVQTLRERYLKLVKEHESGWLEALKFKPVIVSGDTGQTHLKWAVGKE</sequence>
<keyword evidence="1" id="KW-0812">Transmembrane</keyword>
<keyword evidence="1" id="KW-1133">Transmembrane helix</keyword>
<evidence type="ECO:0000313" key="3">
    <source>
        <dbReference type="Proteomes" id="UP000271624"/>
    </source>
</evidence>
<dbReference type="RefSeq" id="WP_186538287.1">
    <property type="nucleotide sequence ID" value="NZ_RSCL01000080.1"/>
</dbReference>
<dbReference type="EMBL" id="RSCL01000080">
    <property type="protein sequence ID" value="RUS92409.1"/>
    <property type="molecule type" value="Genomic_DNA"/>
</dbReference>
<dbReference type="Proteomes" id="UP000271624">
    <property type="component" value="Unassembled WGS sequence"/>
</dbReference>
<protein>
    <submittedName>
        <fullName evidence="2">Uncharacterized protein</fullName>
    </submittedName>
</protein>
<evidence type="ECO:0000256" key="1">
    <source>
        <dbReference type="SAM" id="Phobius"/>
    </source>
</evidence>
<dbReference type="AlphaFoldDB" id="A0A433UEW9"/>
<accession>A0A433UEW9</accession>
<keyword evidence="1" id="KW-0472">Membrane</keyword>
<proteinExistence type="predicted"/>